<protein>
    <submittedName>
        <fullName evidence="1">Uncharacterized protein</fullName>
    </submittedName>
</protein>
<dbReference type="Proteomes" id="UP000245764">
    <property type="component" value="Chromosome 6"/>
</dbReference>
<reference evidence="2" key="1">
    <citation type="submission" date="2017-05" db="EMBL/GenBank/DDBJ databases">
        <authorList>
            <person name="Song R."/>
            <person name="Chenine A.L."/>
            <person name="Ruprecht R.M."/>
        </authorList>
    </citation>
    <scope>NUCLEOTIDE SEQUENCE [LARGE SCALE GENOMIC DNA]</scope>
</reference>
<accession>A0A2H1GMA4</accession>
<organism evidence="1 2">
    <name type="scientific">Zymoseptoria tritici ST99CH_1E4</name>
    <dbReference type="NCBI Taxonomy" id="1276532"/>
    <lineage>
        <taxon>Eukaryota</taxon>
        <taxon>Fungi</taxon>
        <taxon>Dikarya</taxon>
        <taxon>Ascomycota</taxon>
        <taxon>Pezizomycotina</taxon>
        <taxon>Dothideomycetes</taxon>
        <taxon>Dothideomycetidae</taxon>
        <taxon>Mycosphaerellales</taxon>
        <taxon>Mycosphaerellaceae</taxon>
        <taxon>Zymoseptoria</taxon>
    </lineage>
</organism>
<gene>
    <name evidence="1" type="ORF">ZT1E4_G7211</name>
</gene>
<evidence type="ECO:0000313" key="2">
    <source>
        <dbReference type="Proteomes" id="UP000245764"/>
    </source>
</evidence>
<dbReference type="EMBL" id="LT854258">
    <property type="protein sequence ID" value="SMR54661.1"/>
    <property type="molecule type" value="Genomic_DNA"/>
</dbReference>
<name>A0A2H1GMA4_ZYMTR</name>
<proteinExistence type="predicted"/>
<dbReference type="AlphaFoldDB" id="A0A2H1GMA4"/>
<sequence length="67" mass="7961">MRHPWYLRYRMPSAPSICASALNRPSVWRHDTATHHRLRRHRLATSKVRRRDSSRIGQIVWLGEEGS</sequence>
<evidence type="ECO:0000313" key="1">
    <source>
        <dbReference type="EMBL" id="SMR54661.1"/>
    </source>
</evidence>